<evidence type="ECO:0000313" key="2">
    <source>
        <dbReference type="Proteomes" id="UP001056120"/>
    </source>
</evidence>
<name>A0ACB9G133_9ASTR</name>
<sequence length="114" mass="12561">MEGNGVFVKKKTRLKVKIKFGNPSLRRLISGAIAGAVSRTCVGPLETIRTHLMVGSSGHSTTKVSQDIMQTKGWTGLFRGNLWPLVSILVAKLIKKHDPPHADRIRFSGDRLRS</sequence>
<gene>
    <name evidence="1" type="ORF">L1987_46723</name>
</gene>
<proteinExistence type="predicted"/>
<keyword evidence="2" id="KW-1185">Reference proteome</keyword>
<evidence type="ECO:0000313" key="1">
    <source>
        <dbReference type="EMBL" id="KAI3776931.1"/>
    </source>
</evidence>
<protein>
    <submittedName>
        <fullName evidence="1">Uncharacterized protein</fullName>
    </submittedName>
</protein>
<reference evidence="2" key="1">
    <citation type="journal article" date="2022" name="Mol. Ecol. Resour.">
        <title>The genomes of chicory, endive, great burdock and yacon provide insights into Asteraceae palaeo-polyploidization history and plant inulin production.</title>
        <authorList>
            <person name="Fan W."/>
            <person name="Wang S."/>
            <person name="Wang H."/>
            <person name="Wang A."/>
            <person name="Jiang F."/>
            <person name="Liu H."/>
            <person name="Zhao H."/>
            <person name="Xu D."/>
            <person name="Zhang Y."/>
        </authorList>
    </citation>
    <scope>NUCLEOTIDE SEQUENCE [LARGE SCALE GENOMIC DNA]</scope>
    <source>
        <strain evidence="2">cv. Yunnan</strain>
    </source>
</reference>
<comment type="caution">
    <text evidence="1">The sequence shown here is derived from an EMBL/GenBank/DDBJ whole genome shotgun (WGS) entry which is preliminary data.</text>
</comment>
<reference evidence="1 2" key="2">
    <citation type="journal article" date="2022" name="Mol. Ecol. Resour.">
        <title>The genomes of chicory, endive, great burdock and yacon provide insights into Asteraceae paleo-polyploidization history and plant inulin production.</title>
        <authorList>
            <person name="Fan W."/>
            <person name="Wang S."/>
            <person name="Wang H."/>
            <person name="Wang A."/>
            <person name="Jiang F."/>
            <person name="Liu H."/>
            <person name="Zhao H."/>
            <person name="Xu D."/>
            <person name="Zhang Y."/>
        </authorList>
    </citation>
    <scope>NUCLEOTIDE SEQUENCE [LARGE SCALE GENOMIC DNA]</scope>
    <source>
        <strain evidence="2">cv. Yunnan</strain>
        <tissue evidence="1">Leaves</tissue>
    </source>
</reference>
<dbReference type="Proteomes" id="UP001056120">
    <property type="component" value="Linkage Group LG15"/>
</dbReference>
<dbReference type="EMBL" id="CM042032">
    <property type="protein sequence ID" value="KAI3776931.1"/>
    <property type="molecule type" value="Genomic_DNA"/>
</dbReference>
<accession>A0ACB9G133</accession>
<organism evidence="1 2">
    <name type="scientific">Smallanthus sonchifolius</name>
    <dbReference type="NCBI Taxonomy" id="185202"/>
    <lineage>
        <taxon>Eukaryota</taxon>
        <taxon>Viridiplantae</taxon>
        <taxon>Streptophyta</taxon>
        <taxon>Embryophyta</taxon>
        <taxon>Tracheophyta</taxon>
        <taxon>Spermatophyta</taxon>
        <taxon>Magnoliopsida</taxon>
        <taxon>eudicotyledons</taxon>
        <taxon>Gunneridae</taxon>
        <taxon>Pentapetalae</taxon>
        <taxon>asterids</taxon>
        <taxon>campanulids</taxon>
        <taxon>Asterales</taxon>
        <taxon>Asteraceae</taxon>
        <taxon>Asteroideae</taxon>
        <taxon>Heliantheae alliance</taxon>
        <taxon>Millerieae</taxon>
        <taxon>Smallanthus</taxon>
    </lineage>
</organism>